<proteinExistence type="predicted"/>
<dbReference type="RefSeq" id="WP_074949782.1">
    <property type="nucleotide sequence ID" value="NZ_FPBV01000003.1"/>
</dbReference>
<gene>
    <name evidence="2" type="ORF">SAMN05421543_10314</name>
</gene>
<evidence type="ECO:0000313" key="3">
    <source>
        <dbReference type="Proteomes" id="UP000183508"/>
    </source>
</evidence>
<name>A0A1I7GR92_9BACL</name>
<evidence type="ECO:0008006" key="4">
    <source>
        <dbReference type="Google" id="ProtNLM"/>
    </source>
</evidence>
<dbReference type="AlphaFoldDB" id="A0A1I7GR92"/>
<dbReference type="InterPro" id="IPR024999">
    <property type="entry name" value="DUF3905"/>
</dbReference>
<dbReference type="OrthoDB" id="2695269at2"/>
<protein>
    <recommendedName>
        <fullName evidence="4">DUF3905 domain-containing protein</fullName>
    </recommendedName>
</protein>
<dbReference type="EMBL" id="FPBV01000003">
    <property type="protein sequence ID" value="SFU50960.1"/>
    <property type="molecule type" value="Genomic_DNA"/>
</dbReference>
<evidence type="ECO:0000256" key="1">
    <source>
        <dbReference type="SAM" id="MobiDB-lite"/>
    </source>
</evidence>
<reference evidence="3" key="1">
    <citation type="submission" date="2016-10" db="EMBL/GenBank/DDBJ databases">
        <authorList>
            <person name="Varghese N."/>
        </authorList>
    </citation>
    <scope>NUCLEOTIDE SEQUENCE [LARGE SCALE GENOMIC DNA]</scope>
    <source>
        <strain evidence="3">DSM 17980</strain>
    </source>
</reference>
<dbReference type="Pfam" id="PF13045">
    <property type="entry name" value="DUF3905"/>
    <property type="match status" value="1"/>
</dbReference>
<keyword evidence="3" id="KW-1185">Reference proteome</keyword>
<evidence type="ECO:0000313" key="2">
    <source>
        <dbReference type="EMBL" id="SFU50960.1"/>
    </source>
</evidence>
<sequence length="91" mass="10075">MTQRGAQRPDPREGLPPWRETPLDHWSTDVDPVLMAGDEWATDDPEADPGARRLDEGRAGTLTGGARFMHPTHDTNWGLEDDTFSTDGMDA</sequence>
<dbReference type="STRING" id="392015.SAMN05421543_10314"/>
<feature type="region of interest" description="Disordered" evidence="1">
    <location>
        <begin position="1"/>
        <end position="74"/>
    </location>
</feature>
<feature type="compositionally biased region" description="Basic and acidic residues" evidence="1">
    <location>
        <begin position="49"/>
        <end position="58"/>
    </location>
</feature>
<organism evidence="2 3">
    <name type="scientific">Alicyclobacillus macrosporangiidus</name>
    <dbReference type="NCBI Taxonomy" id="392015"/>
    <lineage>
        <taxon>Bacteria</taxon>
        <taxon>Bacillati</taxon>
        <taxon>Bacillota</taxon>
        <taxon>Bacilli</taxon>
        <taxon>Bacillales</taxon>
        <taxon>Alicyclobacillaceae</taxon>
        <taxon>Alicyclobacillus</taxon>
    </lineage>
</organism>
<dbReference type="Proteomes" id="UP000183508">
    <property type="component" value="Unassembled WGS sequence"/>
</dbReference>
<accession>A0A1I7GR92</accession>